<protein>
    <recommendedName>
        <fullName evidence="4">Lipoprotein</fullName>
    </recommendedName>
</protein>
<organism evidence="2 3">
    <name type="scientific">Paenibacillus albidus</name>
    <dbReference type="NCBI Taxonomy" id="2041023"/>
    <lineage>
        <taxon>Bacteria</taxon>
        <taxon>Bacillati</taxon>
        <taxon>Bacillota</taxon>
        <taxon>Bacilli</taxon>
        <taxon>Bacillales</taxon>
        <taxon>Paenibacillaceae</taxon>
        <taxon>Paenibacillus</taxon>
    </lineage>
</organism>
<reference evidence="2" key="2">
    <citation type="submission" date="2020-09" db="EMBL/GenBank/DDBJ databases">
        <authorList>
            <person name="Sun Q."/>
            <person name="Zhou Y."/>
        </authorList>
    </citation>
    <scope>NUCLEOTIDE SEQUENCE</scope>
    <source>
        <strain evidence="2">CGMCC 1.16134</strain>
    </source>
</reference>
<evidence type="ECO:0008006" key="4">
    <source>
        <dbReference type="Google" id="ProtNLM"/>
    </source>
</evidence>
<dbReference type="RefSeq" id="WP_189032529.1">
    <property type="nucleotide sequence ID" value="NZ_BMKR01000064.1"/>
</dbReference>
<gene>
    <name evidence="2" type="ORF">GCM10010912_67640</name>
</gene>
<comment type="caution">
    <text evidence="2">The sequence shown here is derived from an EMBL/GenBank/DDBJ whole genome shotgun (WGS) entry which is preliminary data.</text>
</comment>
<dbReference type="AlphaFoldDB" id="A0A917FW59"/>
<sequence>MTLSKCFKFSMTLLFFLIICSACQSNREEGPSEYISLDELKSLSEKGVSLNWDDFNKYSFEDIGSGLYIRKYKIEGGHQLLIRGKSLENPPEQIFIVDENGKELDLTQDNLSELYDLK</sequence>
<dbReference type="EMBL" id="BMKR01000064">
    <property type="protein sequence ID" value="GGG13703.1"/>
    <property type="molecule type" value="Genomic_DNA"/>
</dbReference>
<keyword evidence="1" id="KW-0732">Signal</keyword>
<reference evidence="2" key="1">
    <citation type="journal article" date="2014" name="Int. J. Syst. Evol. Microbiol.">
        <title>Complete genome sequence of Corynebacterium casei LMG S-19264T (=DSM 44701T), isolated from a smear-ripened cheese.</title>
        <authorList>
            <consortium name="US DOE Joint Genome Institute (JGI-PGF)"/>
            <person name="Walter F."/>
            <person name="Albersmeier A."/>
            <person name="Kalinowski J."/>
            <person name="Ruckert C."/>
        </authorList>
    </citation>
    <scope>NUCLEOTIDE SEQUENCE</scope>
    <source>
        <strain evidence="2">CGMCC 1.16134</strain>
    </source>
</reference>
<name>A0A917FW59_9BACL</name>
<feature type="chain" id="PRO_5039700689" description="Lipoprotein" evidence="1">
    <location>
        <begin position="25"/>
        <end position="118"/>
    </location>
</feature>
<dbReference type="Proteomes" id="UP000637643">
    <property type="component" value="Unassembled WGS sequence"/>
</dbReference>
<evidence type="ECO:0000256" key="1">
    <source>
        <dbReference type="SAM" id="SignalP"/>
    </source>
</evidence>
<feature type="signal peptide" evidence="1">
    <location>
        <begin position="1"/>
        <end position="24"/>
    </location>
</feature>
<proteinExistence type="predicted"/>
<accession>A0A917FW59</accession>
<evidence type="ECO:0000313" key="3">
    <source>
        <dbReference type="Proteomes" id="UP000637643"/>
    </source>
</evidence>
<evidence type="ECO:0000313" key="2">
    <source>
        <dbReference type="EMBL" id="GGG13703.1"/>
    </source>
</evidence>
<keyword evidence="3" id="KW-1185">Reference proteome</keyword>